<dbReference type="Pfam" id="PF00076">
    <property type="entry name" value="RRM_1"/>
    <property type="match status" value="3"/>
</dbReference>
<feature type="domain" description="RRM" evidence="4">
    <location>
        <begin position="113"/>
        <end position="182"/>
    </location>
</feature>
<proteinExistence type="predicted"/>
<dbReference type="PaxDb" id="55529-EKX52899"/>
<dbReference type="AlphaFoldDB" id="L1JX44"/>
<feature type="domain" description="RRM" evidence="4">
    <location>
        <begin position="199"/>
        <end position="290"/>
    </location>
</feature>
<feature type="region of interest" description="Disordered" evidence="3">
    <location>
        <begin position="1"/>
        <end position="111"/>
    </location>
</feature>
<accession>L1JX44</accession>
<evidence type="ECO:0000259" key="4">
    <source>
        <dbReference type="PROSITE" id="PS50102"/>
    </source>
</evidence>
<dbReference type="Gene3D" id="3.30.70.330">
    <property type="match status" value="4"/>
</dbReference>
<organism evidence="5">
    <name type="scientific">Guillardia theta (strain CCMP2712)</name>
    <name type="common">Cryptophyte</name>
    <dbReference type="NCBI Taxonomy" id="905079"/>
    <lineage>
        <taxon>Eukaryota</taxon>
        <taxon>Cryptophyceae</taxon>
        <taxon>Pyrenomonadales</taxon>
        <taxon>Geminigeraceae</taxon>
        <taxon>Guillardia</taxon>
    </lineage>
</organism>
<reference evidence="6" key="3">
    <citation type="submission" date="2015-06" db="UniProtKB">
        <authorList>
            <consortium name="EnsemblProtists"/>
        </authorList>
    </citation>
    <scope>IDENTIFICATION</scope>
</reference>
<dbReference type="RefSeq" id="XP_005839879.1">
    <property type="nucleotide sequence ID" value="XM_005839822.1"/>
</dbReference>
<dbReference type="PROSITE" id="PS50102">
    <property type="entry name" value="RRM"/>
    <property type="match status" value="4"/>
</dbReference>
<dbReference type="EMBL" id="JH992971">
    <property type="protein sequence ID" value="EKX52899.1"/>
    <property type="molecule type" value="Genomic_DNA"/>
</dbReference>
<evidence type="ECO:0000256" key="3">
    <source>
        <dbReference type="SAM" id="MobiDB-lite"/>
    </source>
</evidence>
<gene>
    <name evidence="5" type="ORF">GUITHDRAFT_101349</name>
</gene>
<feature type="compositionally biased region" description="Low complexity" evidence="3">
    <location>
        <begin position="98"/>
        <end position="111"/>
    </location>
</feature>
<dbReference type="SUPFAM" id="SSF54928">
    <property type="entry name" value="RNA-binding domain, RBD"/>
    <property type="match status" value="3"/>
</dbReference>
<dbReference type="InterPro" id="IPR000504">
    <property type="entry name" value="RRM_dom"/>
</dbReference>
<feature type="domain" description="RRM" evidence="4">
    <location>
        <begin position="387"/>
        <end position="487"/>
    </location>
</feature>
<sequence length="515" mass="56854">MSKTKSRKQVEVEVEEKKETIVEKKTKRKQVNEDQDHAEGSATKKKKGGADKGSNASKQKAMDGEEEAKHKDPADHKKKKDGNSSNTPSNKKKEKPAKNSNKSQSASSSNKIHPVLVRGLFDVSVADLQDLFSECGQTRQVKIKGNGKAIVEFNDKAAAHTAMSLNGTEIDGKVLKVSKLPPEEATGAQDEKEDDGYSTSVCINSVPPGTTVQEVKEACLKHGGVVKVKMDKKRDGVAFCEFEEKDAARQAAKKSIRIGRTLCKTVQLKQESVKGPEVEKKETLTAKAKKNMQTTVLVKKLSEDVDTKILSEFFSKCGEAMEVRMASAHGEKIAFIKFGTKTAFRKALKMKGTELKGMKLLVSAAKNVTERSEAQEHQKRPKPASCRTIIVKNLPYAIGDTEEKIKNKIKRVFKVCGTVKDVRPFMERKQNGEDPTFKRLCHVRPPLTAQQGMAYVEFNESEAADAALKMNGRDNDGRPMKIDWADNKEIALKKKFGTGKIPPKPSVGKKGKKQE</sequence>
<dbReference type="eggNOG" id="KOG0123">
    <property type="taxonomic scope" value="Eukaryota"/>
</dbReference>
<dbReference type="Proteomes" id="UP000011087">
    <property type="component" value="Unassembled WGS sequence"/>
</dbReference>
<dbReference type="CDD" id="cd00590">
    <property type="entry name" value="RRM_SF"/>
    <property type="match status" value="2"/>
</dbReference>
<dbReference type="GeneID" id="17309544"/>
<keyword evidence="1 2" id="KW-0694">RNA-binding</keyword>
<dbReference type="HOGENOM" id="CLU_529426_0_0_1"/>
<feature type="compositionally biased region" description="Basic and acidic residues" evidence="3">
    <location>
        <begin position="60"/>
        <end position="75"/>
    </location>
</feature>
<evidence type="ECO:0000313" key="5">
    <source>
        <dbReference type="EMBL" id="EKX52899.1"/>
    </source>
</evidence>
<protein>
    <recommendedName>
        <fullName evidence="4">RRM domain-containing protein</fullName>
    </recommendedName>
</protein>
<dbReference type="EnsemblProtists" id="EKX52899">
    <property type="protein sequence ID" value="EKX52899"/>
    <property type="gene ID" value="GUITHDRAFT_101349"/>
</dbReference>
<dbReference type="OMA" id="DIHQIRN"/>
<dbReference type="KEGG" id="gtt:GUITHDRAFT_101349"/>
<evidence type="ECO:0000313" key="7">
    <source>
        <dbReference type="Proteomes" id="UP000011087"/>
    </source>
</evidence>
<feature type="compositionally biased region" description="Basic and acidic residues" evidence="3">
    <location>
        <begin position="8"/>
        <end position="39"/>
    </location>
</feature>
<evidence type="ECO:0000256" key="2">
    <source>
        <dbReference type="PROSITE-ProRule" id="PRU00176"/>
    </source>
</evidence>
<dbReference type="InterPro" id="IPR035979">
    <property type="entry name" value="RBD_domain_sf"/>
</dbReference>
<reference evidence="5 7" key="1">
    <citation type="journal article" date="2012" name="Nature">
        <title>Algal genomes reveal evolutionary mosaicism and the fate of nucleomorphs.</title>
        <authorList>
            <consortium name="DOE Joint Genome Institute"/>
            <person name="Curtis B.A."/>
            <person name="Tanifuji G."/>
            <person name="Burki F."/>
            <person name="Gruber A."/>
            <person name="Irimia M."/>
            <person name="Maruyama S."/>
            <person name="Arias M.C."/>
            <person name="Ball S.G."/>
            <person name="Gile G.H."/>
            <person name="Hirakawa Y."/>
            <person name="Hopkins J.F."/>
            <person name="Kuo A."/>
            <person name="Rensing S.A."/>
            <person name="Schmutz J."/>
            <person name="Symeonidi A."/>
            <person name="Elias M."/>
            <person name="Eveleigh R.J."/>
            <person name="Herman E.K."/>
            <person name="Klute M.J."/>
            <person name="Nakayama T."/>
            <person name="Obornik M."/>
            <person name="Reyes-Prieto A."/>
            <person name="Armbrust E.V."/>
            <person name="Aves S.J."/>
            <person name="Beiko R.G."/>
            <person name="Coutinho P."/>
            <person name="Dacks J.B."/>
            <person name="Durnford D.G."/>
            <person name="Fast N.M."/>
            <person name="Green B.R."/>
            <person name="Grisdale C.J."/>
            <person name="Hempel F."/>
            <person name="Henrissat B."/>
            <person name="Hoppner M.P."/>
            <person name="Ishida K."/>
            <person name="Kim E."/>
            <person name="Koreny L."/>
            <person name="Kroth P.G."/>
            <person name="Liu Y."/>
            <person name="Malik S.B."/>
            <person name="Maier U.G."/>
            <person name="McRose D."/>
            <person name="Mock T."/>
            <person name="Neilson J.A."/>
            <person name="Onodera N.T."/>
            <person name="Poole A.M."/>
            <person name="Pritham E.J."/>
            <person name="Richards T.A."/>
            <person name="Rocap G."/>
            <person name="Roy S.W."/>
            <person name="Sarai C."/>
            <person name="Schaack S."/>
            <person name="Shirato S."/>
            <person name="Slamovits C.H."/>
            <person name="Spencer D.F."/>
            <person name="Suzuki S."/>
            <person name="Worden A.Z."/>
            <person name="Zauner S."/>
            <person name="Barry K."/>
            <person name="Bell C."/>
            <person name="Bharti A.K."/>
            <person name="Crow J.A."/>
            <person name="Grimwood J."/>
            <person name="Kramer R."/>
            <person name="Lindquist E."/>
            <person name="Lucas S."/>
            <person name="Salamov A."/>
            <person name="McFadden G.I."/>
            <person name="Lane C.E."/>
            <person name="Keeling P.J."/>
            <person name="Gray M.W."/>
            <person name="Grigoriev I.V."/>
            <person name="Archibald J.M."/>
        </authorList>
    </citation>
    <scope>NUCLEOTIDE SEQUENCE</scope>
    <source>
        <strain evidence="5 7">CCMP2712</strain>
    </source>
</reference>
<feature type="domain" description="RRM" evidence="4">
    <location>
        <begin position="294"/>
        <end position="367"/>
    </location>
</feature>
<dbReference type="GO" id="GO:0003723">
    <property type="term" value="F:RNA binding"/>
    <property type="evidence" value="ECO:0007669"/>
    <property type="project" value="UniProtKB-UniRule"/>
</dbReference>
<keyword evidence="7" id="KW-1185">Reference proteome</keyword>
<feature type="region of interest" description="Disordered" evidence="3">
    <location>
        <begin position="494"/>
        <end position="515"/>
    </location>
</feature>
<evidence type="ECO:0000313" key="6">
    <source>
        <dbReference type="EnsemblProtists" id="EKX52899"/>
    </source>
</evidence>
<dbReference type="SMART" id="SM00360">
    <property type="entry name" value="RRM"/>
    <property type="match status" value="4"/>
</dbReference>
<dbReference type="PANTHER" id="PTHR23236:SF11">
    <property type="entry name" value="EUKARYOTIC TRANSLATION INITIATION FACTOR 4H"/>
    <property type="match status" value="1"/>
</dbReference>
<dbReference type="OrthoDB" id="1049195at2759"/>
<evidence type="ECO:0000256" key="1">
    <source>
        <dbReference type="ARBA" id="ARBA00022884"/>
    </source>
</evidence>
<name>L1JX44_GUITC</name>
<dbReference type="InterPro" id="IPR012677">
    <property type="entry name" value="Nucleotide-bd_a/b_plait_sf"/>
</dbReference>
<dbReference type="STRING" id="905079.L1JX44"/>
<dbReference type="PANTHER" id="PTHR23236">
    <property type="entry name" value="EUKARYOTIC TRANSLATION INITIATION FACTOR 4B/4H"/>
    <property type="match status" value="1"/>
</dbReference>
<reference evidence="7" key="2">
    <citation type="submission" date="2012-11" db="EMBL/GenBank/DDBJ databases">
        <authorList>
            <person name="Kuo A."/>
            <person name="Curtis B.A."/>
            <person name="Tanifuji G."/>
            <person name="Burki F."/>
            <person name="Gruber A."/>
            <person name="Irimia M."/>
            <person name="Maruyama S."/>
            <person name="Arias M.C."/>
            <person name="Ball S.G."/>
            <person name="Gile G.H."/>
            <person name="Hirakawa Y."/>
            <person name="Hopkins J.F."/>
            <person name="Rensing S.A."/>
            <person name="Schmutz J."/>
            <person name="Symeonidi A."/>
            <person name="Elias M."/>
            <person name="Eveleigh R.J."/>
            <person name="Herman E.K."/>
            <person name="Klute M.J."/>
            <person name="Nakayama T."/>
            <person name="Obornik M."/>
            <person name="Reyes-Prieto A."/>
            <person name="Armbrust E.V."/>
            <person name="Aves S.J."/>
            <person name="Beiko R.G."/>
            <person name="Coutinho P."/>
            <person name="Dacks J.B."/>
            <person name="Durnford D.G."/>
            <person name="Fast N.M."/>
            <person name="Green B.R."/>
            <person name="Grisdale C."/>
            <person name="Hempe F."/>
            <person name="Henrissat B."/>
            <person name="Hoppner M.P."/>
            <person name="Ishida K.-I."/>
            <person name="Kim E."/>
            <person name="Koreny L."/>
            <person name="Kroth P.G."/>
            <person name="Liu Y."/>
            <person name="Malik S.-B."/>
            <person name="Maier U.G."/>
            <person name="McRose D."/>
            <person name="Mock T."/>
            <person name="Neilson J.A."/>
            <person name="Onodera N.T."/>
            <person name="Poole A.M."/>
            <person name="Pritham E.J."/>
            <person name="Richards T.A."/>
            <person name="Rocap G."/>
            <person name="Roy S.W."/>
            <person name="Sarai C."/>
            <person name="Schaack S."/>
            <person name="Shirato S."/>
            <person name="Slamovits C.H."/>
            <person name="Spencer D.F."/>
            <person name="Suzuki S."/>
            <person name="Worden A.Z."/>
            <person name="Zauner S."/>
            <person name="Barry K."/>
            <person name="Bell C."/>
            <person name="Bharti A.K."/>
            <person name="Crow J.A."/>
            <person name="Grimwood J."/>
            <person name="Kramer R."/>
            <person name="Lindquist E."/>
            <person name="Lucas S."/>
            <person name="Salamov A."/>
            <person name="McFadden G.I."/>
            <person name="Lane C.E."/>
            <person name="Keeling P.J."/>
            <person name="Gray M.W."/>
            <person name="Grigoriev I.V."/>
            <person name="Archibald J.M."/>
        </authorList>
    </citation>
    <scope>NUCLEOTIDE SEQUENCE</scope>
    <source>
        <strain evidence="7">CCMP2712</strain>
    </source>
</reference>